<keyword evidence="2" id="KW-1185">Reference proteome</keyword>
<dbReference type="Proteomes" id="UP000593574">
    <property type="component" value="Unassembled WGS sequence"/>
</dbReference>
<proteinExistence type="predicted"/>
<gene>
    <name evidence="1" type="ORF">Golax_025366</name>
</gene>
<comment type="caution">
    <text evidence="1">The sequence shown here is derived from an EMBL/GenBank/DDBJ whole genome shotgun (WGS) entry which is preliminary data.</text>
</comment>
<dbReference type="EMBL" id="JABEZV010140490">
    <property type="protein sequence ID" value="MBA0729003.1"/>
    <property type="molecule type" value="Genomic_DNA"/>
</dbReference>
<organism evidence="1 2">
    <name type="scientific">Gossypium laxum</name>
    <dbReference type="NCBI Taxonomy" id="34288"/>
    <lineage>
        <taxon>Eukaryota</taxon>
        <taxon>Viridiplantae</taxon>
        <taxon>Streptophyta</taxon>
        <taxon>Embryophyta</taxon>
        <taxon>Tracheophyta</taxon>
        <taxon>Spermatophyta</taxon>
        <taxon>Magnoliopsida</taxon>
        <taxon>eudicotyledons</taxon>
        <taxon>Gunneridae</taxon>
        <taxon>Pentapetalae</taxon>
        <taxon>rosids</taxon>
        <taxon>malvids</taxon>
        <taxon>Malvales</taxon>
        <taxon>Malvaceae</taxon>
        <taxon>Malvoideae</taxon>
        <taxon>Gossypium</taxon>
    </lineage>
</organism>
<evidence type="ECO:0000313" key="2">
    <source>
        <dbReference type="Proteomes" id="UP000593574"/>
    </source>
</evidence>
<accession>A0A7J9AYH0</accession>
<reference evidence="1 2" key="1">
    <citation type="journal article" date="2019" name="Genome Biol. Evol.">
        <title>Insights into the evolution of the New World diploid cottons (Gossypium, subgenus Houzingenia) based on genome sequencing.</title>
        <authorList>
            <person name="Grover C.E."/>
            <person name="Arick M.A. 2nd"/>
            <person name="Thrash A."/>
            <person name="Conover J.L."/>
            <person name="Sanders W.S."/>
            <person name="Peterson D.G."/>
            <person name="Frelichowski J.E."/>
            <person name="Scheffler J.A."/>
            <person name="Scheffler B.E."/>
            <person name="Wendel J.F."/>
        </authorList>
    </citation>
    <scope>NUCLEOTIDE SEQUENCE [LARGE SCALE GENOMIC DNA]</scope>
    <source>
        <strain evidence="1">4</strain>
        <tissue evidence="1">Leaf</tissue>
    </source>
</reference>
<name>A0A7J9AYH0_9ROSI</name>
<sequence>MAEAIAFDIAAELIIQLSSPALSQVGLWWNLKHDLHDLKRSWAS</sequence>
<dbReference type="AlphaFoldDB" id="A0A7J9AYH0"/>
<evidence type="ECO:0000313" key="1">
    <source>
        <dbReference type="EMBL" id="MBA0729003.1"/>
    </source>
</evidence>
<protein>
    <submittedName>
        <fullName evidence="1">Uncharacterized protein</fullName>
    </submittedName>
</protein>